<reference evidence="11 12" key="1">
    <citation type="submission" date="2024-04" db="EMBL/GenBank/DDBJ databases">
        <authorList>
            <person name="Abashina T."/>
            <person name="Shaikin A."/>
        </authorList>
    </citation>
    <scope>NUCLEOTIDE SEQUENCE [LARGE SCALE GENOMIC DNA]</scope>
    <source>
        <strain evidence="11 12">AAFK</strain>
    </source>
</reference>
<evidence type="ECO:0000256" key="3">
    <source>
        <dbReference type="ARBA" id="ARBA00022679"/>
    </source>
</evidence>
<dbReference type="GO" id="GO:0004366">
    <property type="term" value="F:glycerol-3-phosphate O-acyltransferase activity"/>
    <property type="evidence" value="ECO:0007669"/>
    <property type="project" value="UniProtKB-EC"/>
</dbReference>
<evidence type="ECO:0000256" key="8">
    <source>
        <dbReference type="ARBA" id="ARBA00023209"/>
    </source>
</evidence>
<keyword evidence="3 10" id="KW-0808">Transferase</keyword>
<keyword evidence="4 10" id="KW-0812">Transmembrane</keyword>
<feature type="transmembrane region" description="Helical" evidence="10">
    <location>
        <begin position="84"/>
        <end position="103"/>
    </location>
</feature>
<keyword evidence="2 10" id="KW-0444">Lipid biosynthesis</keyword>
<dbReference type="InterPro" id="IPR003811">
    <property type="entry name" value="G3P_acylTferase_PlsY"/>
</dbReference>
<dbReference type="EC" id="2.3.1.275" evidence="10"/>
<dbReference type="PANTHER" id="PTHR30309:SF0">
    <property type="entry name" value="GLYCEROL-3-PHOSPHATE ACYLTRANSFERASE-RELATED"/>
    <property type="match status" value="1"/>
</dbReference>
<dbReference type="Pfam" id="PF02660">
    <property type="entry name" value="G3P_acyltransf"/>
    <property type="match status" value="1"/>
</dbReference>
<comment type="caution">
    <text evidence="10">Lacks conserved residue(s) required for the propagation of feature annotation.</text>
</comment>
<evidence type="ECO:0000256" key="4">
    <source>
        <dbReference type="ARBA" id="ARBA00022692"/>
    </source>
</evidence>
<evidence type="ECO:0000256" key="6">
    <source>
        <dbReference type="ARBA" id="ARBA00023098"/>
    </source>
</evidence>
<protein>
    <recommendedName>
        <fullName evidence="10">Glycerol-3-phosphate acyltransferase</fullName>
    </recommendedName>
    <alternativeName>
        <fullName evidence="10">Acyl-PO4 G3P acyltransferase</fullName>
    </alternativeName>
    <alternativeName>
        <fullName evidence="10">Acyl-phosphate--glycerol-3-phosphate acyltransferase</fullName>
    </alternativeName>
    <alternativeName>
        <fullName evidence="10">G3P acyltransferase</fullName>
        <shortName evidence="10">GPAT</shortName>
        <ecNumber evidence="10">2.3.1.275</ecNumber>
    </alternativeName>
    <alternativeName>
        <fullName evidence="10">Lysophosphatidic acid synthase</fullName>
        <shortName evidence="10">LPA synthase</shortName>
    </alternativeName>
</protein>
<feature type="transmembrane region" description="Helical" evidence="10">
    <location>
        <begin position="115"/>
        <end position="133"/>
    </location>
</feature>
<comment type="subcellular location">
    <subcellularLocation>
        <location evidence="10">Cell membrane</location>
        <topology evidence="10">Multi-pass membrane protein</topology>
    </subcellularLocation>
</comment>
<organism evidence="11 12">
    <name type="scientific">Thermithiobacillus plumbiphilus</name>
    <dbReference type="NCBI Taxonomy" id="1729899"/>
    <lineage>
        <taxon>Bacteria</taxon>
        <taxon>Pseudomonadati</taxon>
        <taxon>Pseudomonadota</taxon>
        <taxon>Acidithiobacillia</taxon>
        <taxon>Acidithiobacillales</taxon>
        <taxon>Thermithiobacillaceae</taxon>
        <taxon>Thermithiobacillus</taxon>
    </lineage>
</organism>
<keyword evidence="8 10" id="KW-0594">Phospholipid biosynthesis</keyword>
<keyword evidence="5 10" id="KW-1133">Transmembrane helix</keyword>
<comment type="similarity">
    <text evidence="10">Belongs to the PlsY family.</text>
</comment>
<comment type="caution">
    <text evidence="11">The sequence shown here is derived from an EMBL/GenBank/DDBJ whole genome shotgun (WGS) entry which is preliminary data.</text>
</comment>
<evidence type="ECO:0000256" key="5">
    <source>
        <dbReference type="ARBA" id="ARBA00022989"/>
    </source>
</evidence>
<accession>A0ABU9D8R6</accession>
<comment type="subunit">
    <text evidence="10">Probably interacts with PlsX.</text>
</comment>
<dbReference type="PANTHER" id="PTHR30309">
    <property type="entry name" value="INNER MEMBRANE PROTEIN YGIH"/>
    <property type="match status" value="1"/>
</dbReference>
<evidence type="ECO:0000313" key="11">
    <source>
        <dbReference type="EMBL" id="MEK8089919.1"/>
    </source>
</evidence>
<evidence type="ECO:0000256" key="10">
    <source>
        <dbReference type="HAMAP-Rule" id="MF_01043"/>
    </source>
</evidence>
<evidence type="ECO:0000256" key="1">
    <source>
        <dbReference type="ARBA" id="ARBA00022475"/>
    </source>
</evidence>
<comment type="pathway">
    <text evidence="10">Lipid metabolism; phospholipid metabolism.</text>
</comment>
<keyword evidence="6 10" id="KW-0443">Lipid metabolism</keyword>
<dbReference type="HAMAP" id="MF_01043">
    <property type="entry name" value="PlsY"/>
    <property type="match status" value="1"/>
</dbReference>
<name>A0ABU9D8R6_9PROT</name>
<evidence type="ECO:0000256" key="2">
    <source>
        <dbReference type="ARBA" id="ARBA00022516"/>
    </source>
</evidence>
<dbReference type="NCBIfam" id="TIGR00023">
    <property type="entry name" value="glycerol-3-phosphate 1-O-acyltransferase PlsY"/>
    <property type="match status" value="1"/>
</dbReference>
<comment type="catalytic activity">
    <reaction evidence="10">
        <text>an acyl phosphate + sn-glycerol 3-phosphate = a 1-acyl-sn-glycero-3-phosphate + phosphate</text>
        <dbReference type="Rhea" id="RHEA:34075"/>
        <dbReference type="ChEBI" id="CHEBI:43474"/>
        <dbReference type="ChEBI" id="CHEBI:57597"/>
        <dbReference type="ChEBI" id="CHEBI:57970"/>
        <dbReference type="ChEBI" id="CHEBI:59918"/>
        <dbReference type="EC" id="2.3.1.275"/>
    </reaction>
</comment>
<proteinExistence type="inferred from homology"/>
<keyword evidence="1 10" id="KW-1003">Cell membrane</keyword>
<feature type="transmembrane region" description="Helical" evidence="10">
    <location>
        <begin position="165"/>
        <end position="180"/>
    </location>
</feature>
<keyword evidence="9 10" id="KW-1208">Phospholipid metabolism</keyword>
<gene>
    <name evidence="10 11" type="primary">plsY</name>
    <name evidence="11" type="ORF">WOB96_09085</name>
</gene>
<evidence type="ECO:0000256" key="7">
    <source>
        <dbReference type="ARBA" id="ARBA00023136"/>
    </source>
</evidence>
<evidence type="ECO:0000256" key="9">
    <source>
        <dbReference type="ARBA" id="ARBA00023264"/>
    </source>
</evidence>
<keyword evidence="11" id="KW-0012">Acyltransferase</keyword>
<dbReference type="SMART" id="SM01207">
    <property type="entry name" value="G3P_acyltransf"/>
    <property type="match status" value="1"/>
</dbReference>
<dbReference type="EMBL" id="JBBPCO010000008">
    <property type="protein sequence ID" value="MEK8089919.1"/>
    <property type="molecule type" value="Genomic_DNA"/>
</dbReference>
<dbReference type="RefSeq" id="WP_341370977.1">
    <property type="nucleotide sequence ID" value="NZ_JBBPCO010000008.1"/>
</dbReference>
<dbReference type="Proteomes" id="UP001446205">
    <property type="component" value="Unassembled WGS sequence"/>
</dbReference>
<sequence length="199" mass="20942">MWIMQNAFLILAAYLIGSITTAVLVARALGLPDPRSQGSGNPGATNVLRLGGRKAAVLTLLGDMFKGILPVLLARGLGADDGTLAAVALAAFLGHLFPVFFGFRGGKGVATGLGIYLALSLLLGLALALVWLAMARLFRISSLAALSAAVAAPLLTWWLLPGRPFLLLSLILAVLLLWRHKDNIQRILAGTEKRIGEKA</sequence>
<keyword evidence="7 10" id="KW-0472">Membrane</keyword>
<evidence type="ECO:0000313" key="12">
    <source>
        <dbReference type="Proteomes" id="UP001446205"/>
    </source>
</evidence>
<comment type="function">
    <text evidence="10">Catalyzes the transfer of an acyl group from acyl-phosphate (acyl-PO(4)) to glycerol-3-phosphate (G3P) to form lysophosphatidic acid (LPA). This enzyme utilizes acyl-phosphate as fatty acyl donor, but not acyl-CoA or acyl-ACP.</text>
</comment>
<keyword evidence="12" id="KW-1185">Reference proteome</keyword>